<proteinExistence type="inferred from homology"/>
<comment type="caution">
    <text evidence="8">The sequence shown here is derived from an EMBL/GenBank/DDBJ whole genome shotgun (WGS) entry which is preliminary data.</text>
</comment>
<dbReference type="Proteomes" id="UP001305779">
    <property type="component" value="Unassembled WGS sequence"/>
</dbReference>
<reference evidence="8 9" key="1">
    <citation type="journal article" date="2023" name="G3 (Bethesda)">
        <title>A chromosome-level genome assembly of Zasmidium syzygii isolated from banana leaves.</title>
        <authorList>
            <person name="van Westerhoven A.C."/>
            <person name="Mehrabi R."/>
            <person name="Talebi R."/>
            <person name="Steentjes M.B.F."/>
            <person name="Corcolon B."/>
            <person name="Chong P.A."/>
            <person name="Kema G.H.J."/>
            <person name="Seidl M.F."/>
        </authorList>
    </citation>
    <scope>NUCLEOTIDE SEQUENCE [LARGE SCALE GENOMIC DNA]</scope>
    <source>
        <strain evidence="8 9">P124</strain>
    </source>
</reference>
<dbReference type="InterPro" id="IPR033121">
    <property type="entry name" value="PEPTIDASE_A1"/>
</dbReference>
<gene>
    <name evidence="8" type="ORF">PRZ48_004913</name>
</gene>
<evidence type="ECO:0000256" key="5">
    <source>
        <dbReference type="SAM" id="MobiDB-lite"/>
    </source>
</evidence>
<keyword evidence="4" id="KW-0067">ATP-binding</keyword>
<evidence type="ECO:0000313" key="8">
    <source>
        <dbReference type="EMBL" id="KAK4503998.1"/>
    </source>
</evidence>
<dbReference type="InterPro" id="IPR049328">
    <property type="entry name" value="TM_ErbB1"/>
</dbReference>
<dbReference type="PROSITE" id="PS51767">
    <property type="entry name" value="PEPTIDASE_A1"/>
    <property type="match status" value="1"/>
</dbReference>
<comment type="similarity">
    <text evidence="1">Belongs to the peptidase A1 family.</text>
</comment>
<evidence type="ECO:0000259" key="7">
    <source>
        <dbReference type="PROSITE" id="PS51767"/>
    </source>
</evidence>
<evidence type="ECO:0000256" key="1">
    <source>
        <dbReference type="ARBA" id="ARBA00007447"/>
    </source>
</evidence>
<evidence type="ECO:0000256" key="6">
    <source>
        <dbReference type="SAM" id="Phobius"/>
    </source>
</evidence>
<dbReference type="SUPFAM" id="SSF50630">
    <property type="entry name" value="Acid proteases"/>
    <property type="match status" value="1"/>
</dbReference>
<feature type="compositionally biased region" description="Polar residues" evidence="5">
    <location>
        <begin position="605"/>
        <end position="620"/>
    </location>
</feature>
<evidence type="ECO:0000256" key="4">
    <source>
        <dbReference type="ARBA" id="ARBA00022840"/>
    </source>
</evidence>
<accession>A0ABR0ESB6</accession>
<keyword evidence="6" id="KW-0472">Membrane</keyword>
<feature type="compositionally biased region" description="Basic and acidic residues" evidence="5">
    <location>
        <begin position="580"/>
        <end position="594"/>
    </location>
</feature>
<organism evidence="8 9">
    <name type="scientific">Zasmidium cellare</name>
    <name type="common">Wine cellar mold</name>
    <name type="synonym">Racodium cellare</name>
    <dbReference type="NCBI Taxonomy" id="395010"/>
    <lineage>
        <taxon>Eukaryota</taxon>
        <taxon>Fungi</taxon>
        <taxon>Dikarya</taxon>
        <taxon>Ascomycota</taxon>
        <taxon>Pezizomycotina</taxon>
        <taxon>Dothideomycetes</taxon>
        <taxon>Dothideomycetidae</taxon>
        <taxon>Mycosphaerellales</taxon>
        <taxon>Mycosphaerellaceae</taxon>
        <taxon>Zasmidium</taxon>
    </lineage>
</organism>
<feature type="compositionally biased region" description="Basic and acidic residues" evidence="5">
    <location>
        <begin position="529"/>
        <end position="545"/>
    </location>
</feature>
<protein>
    <recommendedName>
        <fullName evidence="7">Peptidase A1 domain-containing protein</fullName>
    </recommendedName>
</protein>
<keyword evidence="3" id="KW-0547">Nucleotide-binding</keyword>
<keyword evidence="2" id="KW-0597">Phosphoprotein</keyword>
<dbReference type="InterPro" id="IPR021109">
    <property type="entry name" value="Peptidase_aspartic_dom_sf"/>
</dbReference>
<evidence type="ECO:0000256" key="3">
    <source>
        <dbReference type="ARBA" id="ARBA00022741"/>
    </source>
</evidence>
<keyword evidence="6" id="KW-1133">Transmembrane helix</keyword>
<dbReference type="Pfam" id="PF21314">
    <property type="entry name" value="TM_ErbB1"/>
    <property type="match status" value="1"/>
</dbReference>
<dbReference type="InterPro" id="IPR001461">
    <property type="entry name" value="Aspartic_peptidase_A1"/>
</dbReference>
<dbReference type="PANTHER" id="PTHR47966:SF51">
    <property type="entry name" value="BETA-SITE APP-CLEAVING ENZYME, ISOFORM A-RELATED"/>
    <property type="match status" value="1"/>
</dbReference>
<keyword evidence="6" id="KW-0812">Transmembrane</keyword>
<sequence length="620" mass="66944">MTYLHYVVHLPLLLHLNCNLRSPQSSKDGATTIPDVALGCYAACKWNFNCHKRYRLGAGIYTTQRVLVSHRRLGHRPLIRTDTARDGNDGQWSTFQIEVGTPSQLVRLLPGTSASAGTSIWVVIPQGCSEANPELVYSICANSRGNLFSSNESTTWSTSRLANNGLYGLDTYEESELGLSGNAYYGFDNIGLLLGSSNAIASTELIAGIATDGYWLGSLGISPLPMNFTSLDEPISSLLENLRNTSVISSTSWAYTAGAVYRQPPVFGSLTLGGYDASRTGNSSISLPFGADQSRDLLVGLQSITYDTFGSAPLLAQSIDIFVDSMVSQMWLPLDVCQQFEQAFGLTWNNATELYVLNDTTHAQLQAQNPTFTFTIGAAASGPQGNTTNITFPYSAFDLNISAPYVNGSLPYFPLKRAQNSSQYTLGRVFLQEAYLVADYDRRNFSIGQALFPSNSTQDLKAILPPGAAVNNQSGGSSLSGGAIAGIVVGVVVAVVLIIGILVYLRRRRIQQRKATRTAELNGVTTTPADKESPSREDSEPEEPKPVNPPLGAQELGGSLGGTELSAESHRTELPTVVNKADDQQPKQLHELPGHDIAAAELESPAQNWTRDLAKQYNQR</sequence>
<feature type="region of interest" description="Disordered" evidence="5">
    <location>
        <begin position="515"/>
        <end position="620"/>
    </location>
</feature>
<dbReference type="EMBL" id="JAXOVC010000003">
    <property type="protein sequence ID" value="KAK4503998.1"/>
    <property type="molecule type" value="Genomic_DNA"/>
</dbReference>
<feature type="domain" description="Peptidase A1" evidence="7">
    <location>
        <begin position="93"/>
        <end position="448"/>
    </location>
</feature>
<evidence type="ECO:0000313" key="9">
    <source>
        <dbReference type="Proteomes" id="UP001305779"/>
    </source>
</evidence>
<evidence type="ECO:0000256" key="2">
    <source>
        <dbReference type="ARBA" id="ARBA00022553"/>
    </source>
</evidence>
<dbReference type="PANTHER" id="PTHR47966">
    <property type="entry name" value="BETA-SITE APP-CLEAVING ENZYME, ISOFORM A-RELATED"/>
    <property type="match status" value="1"/>
</dbReference>
<name>A0ABR0ESB6_ZASCE</name>
<dbReference type="Pfam" id="PF00026">
    <property type="entry name" value="Asp"/>
    <property type="match status" value="1"/>
</dbReference>
<dbReference type="Gene3D" id="2.40.70.10">
    <property type="entry name" value="Acid Proteases"/>
    <property type="match status" value="2"/>
</dbReference>
<feature type="transmembrane region" description="Helical" evidence="6">
    <location>
        <begin position="483"/>
        <end position="505"/>
    </location>
</feature>
<keyword evidence="9" id="KW-1185">Reference proteome</keyword>